<dbReference type="PANTHER" id="PTHR48436">
    <property type="entry name" value="2, PUTATIVE-RELATED"/>
    <property type="match status" value="1"/>
</dbReference>
<feature type="region of interest" description="Disordered" evidence="1">
    <location>
        <begin position="1"/>
        <end position="68"/>
    </location>
</feature>
<organism evidence="3 4">
    <name type="scientific">Sesamum angolense</name>
    <dbReference type="NCBI Taxonomy" id="2727404"/>
    <lineage>
        <taxon>Eukaryota</taxon>
        <taxon>Viridiplantae</taxon>
        <taxon>Streptophyta</taxon>
        <taxon>Embryophyta</taxon>
        <taxon>Tracheophyta</taxon>
        <taxon>Spermatophyta</taxon>
        <taxon>Magnoliopsida</taxon>
        <taxon>eudicotyledons</taxon>
        <taxon>Gunneridae</taxon>
        <taxon>Pentapetalae</taxon>
        <taxon>asterids</taxon>
        <taxon>lamiids</taxon>
        <taxon>Lamiales</taxon>
        <taxon>Pedaliaceae</taxon>
        <taxon>Sesamum</taxon>
    </lineage>
</organism>
<evidence type="ECO:0008006" key="5">
    <source>
        <dbReference type="Google" id="ProtNLM"/>
    </source>
</evidence>
<sequence>MLHDASESDFTSIGPSSSSPNAYYVQSPSRDSNDETDKCSSSNSRSPLDSPSFPRHSRASSSSTSASRISGNRRRWNKHYCDVVAEEDGALDEDYYGDRGYSRQCKWLMLVLAFGLVFAGICLVIWGASRPYKPQVRVKSLRVENLYYGEGSDRTGVPTKFLSLNCSATILVYNPATFFGIHVTFPTAHLLYSQITVATAQLKKYYQPKKSRRIMQVSLVGQGIALYGSGVALAASDESGGIPFKLELGIDSRGYLVGRLVKTKHRTRVSCSLLIDSQHTKDIIFHTNSCKYT</sequence>
<keyword evidence="2" id="KW-0812">Transmembrane</keyword>
<feature type="compositionally biased region" description="Low complexity" evidence="1">
    <location>
        <begin position="40"/>
        <end position="68"/>
    </location>
</feature>
<dbReference type="InterPro" id="IPR055276">
    <property type="entry name" value="NHL41-like"/>
</dbReference>
<feature type="transmembrane region" description="Helical" evidence="2">
    <location>
        <begin position="107"/>
        <end position="128"/>
    </location>
</feature>
<evidence type="ECO:0000256" key="1">
    <source>
        <dbReference type="SAM" id="MobiDB-lite"/>
    </source>
</evidence>
<accession>A0AAE1WE60</accession>
<protein>
    <recommendedName>
        <fullName evidence="5">Late embryogenesis abundant protein LEA-2 subgroup domain-containing protein</fullName>
    </recommendedName>
</protein>
<keyword evidence="4" id="KW-1185">Reference proteome</keyword>
<reference evidence="3" key="1">
    <citation type="submission" date="2020-06" db="EMBL/GenBank/DDBJ databases">
        <authorList>
            <person name="Li T."/>
            <person name="Hu X."/>
            <person name="Zhang T."/>
            <person name="Song X."/>
            <person name="Zhang H."/>
            <person name="Dai N."/>
            <person name="Sheng W."/>
            <person name="Hou X."/>
            <person name="Wei L."/>
        </authorList>
    </citation>
    <scope>NUCLEOTIDE SEQUENCE</scope>
    <source>
        <strain evidence="3">K16</strain>
        <tissue evidence="3">Leaf</tissue>
    </source>
</reference>
<comment type="caution">
    <text evidence="3">The sequence shown here is derived from an EMBL/GenBank/DDBJ whole genome shotgun (WGS) entry which is preliminary data.</text>
</comment>
<evidence type="ECO:0000313" key="3">
    <source>
        <dbReference type="EMBL" id="KAK4391672.1"/>
    </source>
</evidence>
<dbReference type="PANTHER" id="PTHR48436:SF1">
    <property type="entry name" value="2, PUTATIVE-RELATED"/>
    <property type="match status" value="1"/>
</dbReference>
<dbReference type="EMBL" id="JACGWL010000011">
    <property type="protein sequence ID" value="KAK4391672.1"/>
    <property type="molecule type" value="Genomic_DNA"/>
</dbReference>
<proteinExistence type="predicted"/>
<gene>
    <name evidence="3" type="ORF">Sango_1945000</name>
</gene>
<feature type="compositionally biased region" description="Polar residues" evidence="1">
    <location>
        <begin position="8"/>
        <end position="30"/>
    </location>
</feature>
<name>A0AAE1WE60_9LAMI</name>
<dbReference type="AlphaFoldDB" id="A0AAE1WE60"/>
<dbReference type="Proteomes" id="UP001289374">
    <property type="component" value="Unassembled WGS sequence"/>
</dbReference>
<keyword evidence="2" id="KW-1133">Transmembrane helix</keyword>
<reference evidence="3" key="2">
    <citation type="journal article" date="2024" name="Plant">
        <title>Genomic evolution and insights into agronomic trait innovations of Sesamum species.</title>
        <authorList>
            <person name="Miao H."/>
            <person name="Wang L."/>
            <person name="Qu L."/>
            <person name="Liu H."/>
            <person name="Sun Y."/>
            <person name="Le M."/>
            <person name="Wang Q."/>
            <person name="Wei S."/>
            <person name="Zheng Y."/>
            <person name="Lin W."/>
            <person name="Duan Y."/>
            <person name="Cao H."/>
            <person name="Xiong S."/>
            <person name="Wang X."/>
            <person name="Wei L."/>
            <person name="Li C."/>
            <person name="Ma Q."/>
            <person name="Ju M."/>
            <person name="Zhao R."/>
            <person name="Li G."/>
            <person name="Mu C."/>
            <person name="Tian Q."/>
            <person name="Mei H."/>
            <person name="Zhang T."/>
            <person name="Gao T."/>
            <person name="Zhang H."/>
        </authorList>
    </citation>
    <scope>NUCLEOTIDE SEQUENCE</scope>
    <source>
        <strain evidence="3">K16</strain>
    </source>
</reference>
<evidence type="ECO:0000313" key="4">
    <source>
        <dbReference type="Proteomes" id="UP001289374"/>
    </source>
</evidence>
<evidence type="ECO:0000256" key="2">
    <source>
        <dbReference type="SAM" id="Phobius"/>
    </source>
</evidence>
<keyword evidence="2" id="KW-0472">Membrane</keyword>